<sequence length="441" mass="49644">MKKVKKWVHFIAICGTGMGGMAVVMKKMGWKVTGSDIDIYPPISSYLSNNKINIQNAFKLSHVKKDIDLIVLGGSALIDDRNNPEYIRAKELGLRIVGYGQLAAKYIVKNNSIVVTGTYGKTTITSMLAWVMSDLGEDVSYLIGGQPVNFNEIAHVGSSEYSIVEGDEYPSIIYFDFKPRFMYYKPKFVILTSAKWDHLDVFPEEKNYVERYISLVKLIPKDGVLVASKDGENLDAVLRYAKCKVIRYSEKDFKDSLSVIGRHNIENAAAVLKLLNELGFPEDKIYKSLAGFRGVKKRLEVVYADSKTTLISDFAQHRDKLKASIDSVDDRYQKEKFIVVLDPHASIFKKTEALEKFSEVFKKVDYLIVRRLKTLKGHHDVTGPMIVKATGLPKNRAEYIPLDVDIIGKLMEQTRGQKSVILFCSSGGWNGLIEKTIKALS</sequence>
<comment type="caution">
    <text evidence="13">The sequence shown here is derived from an EMBL/GenBank/DDBJ whole genome shotgun (WGS) entry which is preliminary data.</text>
</comment>
<dbReference type="GO" id="GO:0009252">
    <property type="term" value="P:peptidoglycan biosynthetic process"/>
    <property type="evidence" value="ECO:0007669"/>
    <property type="project" value="UniProtKB-KW"/>
</dbReference>
<dbReference type="InterPro" id="IPR036615">
    <property type="entry name" value="Mur_ligase_C_dom_sf"/>
</dbReference>
<keyword evidence="5" id="KW-0133">Cell shape</keyword>
<evidence type="ECO:0000256" key="4">
    <source>
        <dbReference type="ARBA" id="ARBA00022840"/>
    </source>
</evidence>
<dbReference type="Gene3D" id="3.90.190.20">
    <property type="entry name" value="Mur ligase, C-terminal domain"/>
    <property type="match status" value="1"/>
</dbReference>
<dbReference type="Pfam" id="PF01225">
    <property type="entry name" value="Mur_ligase"/>
    <property type="match status" value="1"/>
</dbReference>
<keyword evidence="3" id="KW-0547">Nucleotide-binding</keyword>
<dbReference type="GO" id="GO:0008360">
    <property type="term" value="P:regulation of cell shape"/>
    <property type="evidence" value="ECO:0007669"/>
    <property type="project" value="UniProtKB-KW"/>
</dbReference>
<evidence type="ECO:0000256" key="9">
    <source>
        <dbReference type="SAM" id="Phobius"/>
    </source>
</evidence>
<evidence type="ECO:0008006" key="15">
    <source>
        <dbReference type="Google" id="ProtNLM"/>
    </source>
</evidence>
<dbReference type="InterPro" id="IPR013221">
    <property type="entry name" value="Mur_ligase_cen"/>
</dbReference>
<name>A0A1F7YC91_9BACT</name>
<evidence type="ECO:0000259" key="12">
    <source>
        <dbReference type="Pfam" id="PF08245"/>
    </source>
</evidence>
<keyword evidence="8" id="KW-0961">Cell wall biogenesis/degradation</keyword>
<dbReference type="GO" id="GO:0005524">
    <property type="term" value="F:ATP binding"/>
    <property type="evidence" value="ECO:0007669"/>
    <property type="project" value="UniProtKB-KW"/>
</dbReference>
<evidence type="ECO:0000256" key="2">
    <source>
        <dbReference type="ARBA" id="ARBA00022618"/>
    </source>
</evidence>
<evidence type="ECO:0000313" key="13">
    <source>
        <dbReference type="EMBL" id="OGM24912.1"/>
    </source>
</evidence>
<dbReference type="InterPro" id="IPR004101">
    <property type="entry name" value="Mur_ligase_C"/>
</dbReference>
<dbReference type="GO" id="GO:0071555">
    <property type="term" value="P:cell wall organization"/>
    <property type="evidence" value="ECO:0007669"/>
    <property type="project" value="UniProtKB-KW"/>
</dbReference>
<keyword evidence="9" id="KW-0472">Membrane</keyword>
<organism evidence="13 14">
    <name type="scientific">Candidatus Woesebacteria bacterium RIFCSPHIGHO2_01_FULL_39_28</name>
    <dbReference type="NCBI Taxonomy" id="1802496"/>
    <lineage>
        <taxon>Bacteria</taxon>
        <taxon>Candidatus Woeseibacteriota</taxon>
    </lineage>
</organism>
<keyword evidence="9" id="KW-0812">Transmembrane</keyword>
<evidence type="ECO:0000313" key="14">
    <source>
        <dbReference type="Proteomes" id="UP000178851"/>
    </source>
</evidence>
<keyword evidence="9" id="KW-1133">Transmembrane helix</keyword>
<evidence type="ECO:0000259" key="10">
    <source>
        <dbReference type="Pfam" id="PF01225"/>
    </source>
</evidence>
<gene>
    <name evidence="13" type="ORF">A2627_03005</name>
</gene>
<keyword evidence="1" id="KW-0436">Ligase</keyword>
<protein>
    <recommendedName>
        <fullName evidence="15">UDP-N-acetylmuramate:L-alanyl-gamma-D-glutamyl-meso-diaminopimelate ligase</fullName>
    </recommendedName>
</protein>
<dbReference type="Pfam" id="PF08245">
    <property type="entry name" value="Mur_ligase_M"/>
    <property type="match status" value="1"/>
</dbReference>
<dbReference type="Proteomes" id="UP000178851">
    <property type="component" value="Unassembled WGS sequence"/>
</dbReference>
<reference evidence="13 14" key="1">
    <citation type="journal article" date="2016" name="Nat. Commun.">
        <title>Thousands of microbial genomes shed light on interconnected biogeochemical processes in an aquifer system.</title>
        <authorList>
            <person name="Anantharaman K."/>
            <person name="Brown C.T."/>
            <person name="Hug L.A."/>
            <person name="Sharon I."/>
            <person name="Castelle C.J."/>
            <person name="Probst A.J."/>
            <person name="Thomas B.C."/>
            <person name="Singh A."/>
            <person name="Wilkins M.J."/>
            <person name="Karaoz U."/>
            <person name="Brodie E.L."/>
            <person name="Williams K.H."/>
            <person name="Hubbard S.S."/>
            <person name="Banfield J.F."/>
        </authorList>
    </citation>
    <scope>NUCLEOTIDE SEQUENCE [LARGE SCALE GENOMIC DNA]</scope>
</reference>
<dbReference type="SUPFAM" id="SSF53623">
    <property type="entry name" value="MurD-like peptide ligases, catalytic domain"/>
    <property type="match status" value="1"/>
</dbReference>
<evidence type="ECO:0000256" key="7">
    <source>
        <dbReference type="ARBA" id="ARBA00023306"/>
    </source>
</evidence>
<dbReference type="InterPro" id="IPR036565">
    <property type="entry name" value="Mur-like_cat_sf"/>
</dbReference>
<keyword evidence="2" id="KW-0132">Cell division</keyword>
<dbReference type="GO" id="GO:0051301">
    <property type="term" value="P:cell division"/>
    <property type="evidence" value="ECO:0007669"/>
    <property type="project" value="UniProtKB-KW"/>
</dbReference>
<keyword evidence="7" id="KW-0131">Cell cycle</keyword>
<evidence type="ECO:0000259" key="11">
    <source>
        <dbReference type="Pfam" id="PF02875"/>
    </source>
</evidence>
<dbReference type="InterPro" id="IPR000713">
    <property type="entry name" value="Mur_ligase_N"/>
</dbReference>
<dbReference type="GO" id="GO:0016881">
    <property type="term" value="F:acid-amino acid ligase activity"/>
    <property type="evidence" value="ECO:0007669"/>
    <property type="project" value="InterPro"/>
</dbReference>
<dbReference type="Gene3D" id="3.40.1190.10">
    <property type="entry name" value="Mur-like, catalytic domain"/>
    <property type="match status" value="1"/>
</dbReference>
<feature type="domain" description="Mur ligase C-terminal" evidence="11">
    <location>
        <begin position="298"/>
        <end position="427"/>
    </location>
</feature>
<feature type="domain" description="Mur ligase central" evidence="12">
    <location>
        <begin position="115"/>
        <end position="256"/>
    </location>
</feature>
<evidence type="ECO:0000256" key="1">
    <source>
        <dbReference type="ARBA" id="ARBA00022598"/>
    </source>
</evidence>
<evidence type="ECO:0000256" key="3">
    <source>
        <dbReference type="ARBA" id="ARBA00022741"/>
    </source>
</evidence>
<keyword evidence="4" id="KW-0067">ATP-binding</keyword>
<accession>A0A1F7YC91</accession>
<feature type="domain" description="Mur ligase N-terminal catalytic" evidence="10">
    <location>
        <begin position="8"/>
        <end position="104"/>
    </location>
</feature>
<proteinExistence type="predicted"/>
<dbReference type="PANTHER" id="PTHR43445">
    <property type="entry name" value="UDP-N-ACETYLMURAMATE--L-ALANINE LIGASE-RELATED"/>
    <property type="match status" value="1"/>
</dbReference>
<dbReference type="PANTHER" id="PTHR43445:SF5">
    <property type="entry name" value="UDP-N-ACETYLMURAMATE--L-ALANYL-GAMMA-D-GLUTAMYL-MESO-2,6-DIAMINOHEPTANDIOATE LIGASE"/>
    <property type="match status" value="1"/>
</dbReference>
<dbReference type="InterPro" id="IPR050061">
    <property type="entry name" value="MurCDEF_pg_biosynth"/>
</dbReference>
<dbReference type="Pfam" id="PF02875">
    <property type="entry name" value="Mur_ligase_C"/>
    <property type="match status" value="1"/>
</dbReference>
<feature type="transmembrane region" description="Helical" evidence="9">
    <location>
        <begin position="7"/>
        <end position="25"/>
    </location>
</feature>
<dbReference type="SUPFAM" id="SSF53244">
    <property type="entry name" value="MurD-like peptide ligases, peptide-binding domain"/>
    <property type="match status" value="1"/>
</dbReference>
<dbReference type="AlphaFoldDB" id="A0A1F7YC91"/>
<evidence type="ECO:0000256" key="5">
    <source>
        <dbReference type="ARBA" id="ARBA00022960"/>
    </source>
</evidence>
<evidence type="ECO:0000256" key="6">
    <source>
        <dbReference type="ARBA" id="ARBA00022984"/>
    </source>
</evidence>
<keyword evidence="6" id="KW-0573">Peptidoglycan synthesis</keyword>
<evidence type="ECO:0000256" key="8">
    <source>
        <dbReference type="ARBA" id="ARBA00023316"/>
    </source>
</evidence>
<dbReference type="EMBL" id="MGGI01000025">
    <property type="protein sequence ID" value="OGM24912.1"/>
    <property type="molecule type" value="Genomic_DNA"/>
</dbReference>
<dbReference type="Gene3D" id="3.40.50.720">
    <property type="entry name" value="NAD(P)-binding Rossmann-like Domain"/>
    <property type="match status" value="1"/>
</dbReference>
<dbReference type="SUPFAM" id="SSF51984">
    <property type="entry name" value="MurCD N-terminal domain"/>
    <property type="match status" value="1"/>
</dbReference>